<evidence type="ECO:0000256" key="1">
    <source>
        <dbReference type="SAM" id="MobiDB-lite"/>
    </source>
</evidence>
<feature type="chain" id="PRO_5043997882" description="Secreted protein" evidence="2">
    <location>
        <begin position="40"/>
        <end position="111"/>
    </location>
</feature>
<evidence type="ECO:0000256" key="2">
    <source>
        <dbReference type="SAM" id="SignalP"/>
    </source>
</evidence>
<feature type="signal peptide" evidence="2">
    <location>
        <begin position="1"/>
        <end position="39"/>
    </location>
</feature>
<name>A0AAU8IUG8_9ACTN</name>
<feature type="region of interest" description="Disordered" evidence="1">
    <location>
        <begin position="37"/>
        <end position="99"/>
    </location>
</feature>
<sequence>MSVAPFPTAPGRRARTWAGALLLVLALLLAPFAAPPAEAAAPPPVAAASCEGGEHHDAPEAALRLSTGHPTRLPAAPAPRPFPRVTRPVPSPAEHPARLSHRALRTVVLRC</sequence>
<dbReference type="AlphaFoldDB" id="A0AAU8IUG8"/>
<dbReference type="EMBL" id="CP159534">
    <property type="protein sequence ID" value="XCJ72097.1"/>
    <property type="molecule type" value="Genomic_DNA"/>
</dbReference>
<protein>
    <recommendedName>
        <fullName evidence="4">Secreted protein</fullName>
    </recommendedName>
</protein>
<reference evidence="3" key="1">
    <citation type="submission" date="2024-06" db="EMBL/GenBank/DDBJ databases">
        <title>Streptomyces sp. strain HUAS MG91 genome sequences.</title>
        <authorList>
            <person name="Mo P."/>
        </authorList>
    </citation>
    <scope>NUCLEOTIDE SEQUENCE</scope>
    <source>
        <strain evidence="3">HUAS MG91</strain>
    </source>
</reference>
<evidence type="ECO:0000313" key="3">
    <source>
        <dbReference type="EMBL" id="XCJ72097.1"/>
    </source>
</evidence>
<organism evidence="3">
    <name type="scientific">Streptomyces tabacisoli</name>
    <dbReference type="NCBI Taxonomy" id="3156398"/>
    <lineage>
        <taxon>Bacteria</taxon>
        <taxon>Bacillati</taxon>
        <taxon>Actinomycetota</taxon>
        <taxon>Actinomycetes</taxon>
        <taxon>Kitasatosporales</taxon>
        <taxon>Streptomycetaceae</taxon>
        <taxon>Streptomyces</taxon>
    </lineage>
</organism>
<dbReference type="RefSeq" id="WP_353943681.1">
    <property type="nucleotide sequence ID" value="NZ_CP159534.1"/>
</dbReference>
<evidence type="ECO:0008006" key="4">
    <source>
        <dbReference type="Google" id="ProtNLM"/>
    </source>
</evidence>
<accession>A0AAU8IUG8</accession>
<proteinExistence type="predicted"/>
<keyword evidence="2" id="KW-0732">Signal</keyword>
<dbReference type="KEGG" id="stac:ABII15_19910"/>
<gene>
    <name evidence="3" type="ORF">ABII15_19910</name>
</gene>